<dbReference type="InterPro" id="IPR001412">
    <property type="entry name" value="aa-tRNA-synth_I_CS"/>
</dbReference>
<name>A0A1F6GEW6_9PROT</name>
<dbReference type="STRING" id="1817772.A2527_03605"/>
<dbReference type="PANTHER" id="PTHR43740:SF2">
    <property type="entry name" value="LEUCINE--TRNA LIGASE, MITOCHONDRIAL"/>
    <property type="match status" value="1"/>
</dbReference>
<feature type="domain" description="Leucyl-tRNA synthetase editing" evidence="14">
    <location>
        <begin position="219"/>
        <end position="400"/>
    </location>
</feature>
<dbReference type="InterPro" id="IPR014729">
    <property type="entry name" value="Rossmann-like_a/b/a_fold"/>
</dbReference>
<evidence type="ECO:0000256" key="9">
    <source>
        <dbReference type="HAMAP-Rule" id="MF_00049"/>
    </source>
</evidence>
<dbReference type="AlphaFoldDB" id="A0A1F6GEW6"/>
<evidence type="ECO:0000256" key="4">
    <source>
        <dbReference type="ARBA" id="ARBA00022741"/>
    </source>
</evidence>
<comment type="caution">
    <text evidence="9">Lacks conserved residue(s) required for the propagation of feature annotation.</text>
</comment>
<dbReference type="PROSITE" id="PS00178">
    <property type="entry name" value="AA_TRNA_LIGASE_I"/>
    <property type="match status" value="1"/>
</dbReference>
<dbReference type="FunFam" id="3.40.50.620:FF:000056">
    <property type="entry name" value="Leucine--tRNA ligase"/>
    <property type="match status" value="1"/>
</dbReference>
<dbReference type="InterPro" id="IPR015413">
    <property type="entry name" value="Methionyl/Leucyl_tRNA_Synth"/>
</dbReference>
<dbReference type="InterPro" id="IPR013155">
    <property type="entry name" value="M/V/L/I-tRNA-synth_anticd-bd"/>
</dbReference>
<reference evidence="15 16" key="1">
    <citation type="journal article" date="2016" name="Nat. Commun.">
        <title>Thousands of microbial genomes shed light on interconnected biogeochemical processes in an aquifer system.</title>
        <authorList>
            <person name="Anantharaman K."/>
            <person name="Brown C.T."/>
            <person name="Hug L.A."/>
            <person name="Sharon I."/>
            <person name="Castelle C.J."/>
            <person name="Probst A.J."/>
            <person name="Thomas B.C."/>
            <person name="Singh A."/>
            <person name="Wilkins M.J."/>
            <person name="Karaoz U."/>
            <person name="Brodie E.L."/>
            <person name="Williams K.H."/>
            <person name="Hubbard S.S."/>
            <person name="Banfield J.F."/>
        </authorList>
    </citation>
    <scope>NUCLEOTIDE SEQUENCE [LARGE SCALE GENOMIC DNA]</scope>
</reference>
<evidence type="ECO:0000259" key="13">
    <source>
        <dbReference type="Pfam" id="PF09334"/>
    </source>
</evidence>
<dbReference type="FunFam" id="3.40.50.620:FF:000077">
    <property type="entry name" value="Leucine--tRNA ligase"/>
    <property type="match status" value="1"/>
</dbReference>
<comment type="subcellular location">
    <subcellularLocation>
        <location evidence="9">Cytoplasm</location>
    </subcellularLocation>
</comment>
<dbReference type="SUPFAM" id="SSF47323">
    <property type="entry name" value="Anticodon-binding domain of a subclass of class I aminoacyl-tRNA synthetases"/>
    <property type="match status" value="1"/>
</dbReference>
<dbReference type="Gene3D" id="1.10.730.10">
    <property type="entry name" value="Isoleucyl-tRNA Synthetase, Domain 1"/>
    <property type="match status" value="1"/>
</dbReference>
<evidence type="ECO:0000256" key="8">
    <source>
        <dbReference type="ARBA" id="ARBA00047469"/>
    </source>
</evidence>
<comment type="caution">
    <text evidence="15">The sequence shown here is derived from an EMBL/GenBank/DDBJ whole genome shotgun (WGS) entry which is preliminary data.</text>
</comment>
<feature type="binding site" evidence="9">
    <location>
        <position position="579"/>
    </location>
    <ligand>
        <name>ATP</name>
        <dbReference type="ChEBI" id="CHEBI:30616"/>
    </ligand>
</feature>
<dbReference type="EMBL" id="MFNE01000010">
    <property type="protein sequence ID" value="OGG96655.1"/>
    <property type="molecule type" value="Genomic_DNA"/>
</dbReference>
<keyword evidence="7 9" id="KW-0030">Aminoacyl-tRNA synthetase</keyword>
<dbReference type="CDD" id="cd07958">
    <property type="entry name" value="Anticodon_Ia_Leu_BEm"/>
    <property type="match status" value="1"/>
</dbReference>
<evidence type="ECO:0000256" key="3">
    <source>
        <dbReference type="ARBA" id="ARBA00022598"/>
    </source>
</evidence>
<dbReference type="Pfam" id="PF13603">
    <property type="entry name" value="tRNA-synt_1_2"/>
    <property type="match status" value="1"/>
</dbReference>
<evidence type="ECO:0000256" key="5">
    <source>
        <dbReference type="ARBA" id="ARBA00022840"/>
    </source>
</evidence>
<dbReference type="Pfam" id="PF09334">
    <property type="entry name" value="tRNA-synt_1g"/>
    <property type="match status" value="1"/>
</dbReference>
<dbReference type="InterPro" id="IPR009080">
    <property type="entry name" value="tRNAsynth_Ia_anticodon-bd"/>
</dbReference>
<evidence type="ECO:0000256" key="6">
    <source>
        <dbReference type="ARBA" id="ARBA00022917"/>
    </source>
</evidence>
<keyword evidence="3 9" id="KW-0436">Ligase</keyword>
<evidence type="ECO:0000313" key="16">
    <source>
        <dbReference type="Proteomes" id="UP000178449"/>
    </source>
</evidence>
<feature type="domain" description="Methionyl/Leucyl tRNA synthetase" evidence="13">
    <location>
        <begin position="39"/>
        <end position="170"/>
    </location>
</feature>
<dbReference type="GO" id="GO:0006429">
    <property type="term" value="P:leucyl-tRNA aminoacylation"/>
    <property type="evidence" value="ECO:0007669"/>
    <property type="project" value="UniProtKB-UniRule"/>
</dbReference>
<dbReference type="GO" id="GO:0002161">
    <property type="term" value="F:aminoacyl-tRNA deacylase activity"/>
    <property type="evidence" value="ECO:0007669"/>
    <property type="project" value="InterPro"/>
</dbReference>
<sequence>MPYRPEQIEPKWQAFWEQNKTFKVEIEPNKPKYYALDMFPYPSGQGLHVGHPEGYTATDIVSRYKRMQGFNVLHAMGWDAFGLPAEQYAIQTGTSPALTTAANIENFTRQIKSLGFSYDWDREINTTDPKYFKWTQWIFLEIYKLGLAYEHDAPVNWCPELRTVLSNEEVIDGKSERGGHPVVRKPMKQWMLKITEYAEKLLEDLDGLDWPTSVKEMQKNWIGKSVGAEVHFKIKDKIDLEFVVFTTRPDTLFGATYAVLAPEHPLVDQITAPERWQELNDYKEFCAAKSDLDRTDLSKKKTGVFTGAYAVNPANGQPVPVWVADYVLMSYGTGAIMAVPGHDQRDWEFAKQFGIEIKSILDGVEVSEGAQTDDGILAHSGFLDGLKVKEAKTKMIEWLEAQGRGRASINYKLRDWLFSRQRYWGEPFPLMQTEDGEVLPMDPKDLPLELPTVATYQPSESGESPLAHCDDWINLTLPDGRTAKRSSNTMPQWAGSCWYYLRYLDPHNDQAGWSSEAEKYWMPVDLYIGGAEHAVLHLLYSRFWHKVLYDLGHVTTKEPFQKLVNQGMILGENNEKMSKSRGNVINPDDVVKAYGADALRLYEMFMGPLEKAKPWSTTGLEGAHRFLSRFWRLYVEEDDKTTSRFTDNALDEATERLYHETVKKVTDDLEGLRFNTAISQLMVMVNHLTGQPQFNKNLAKNLALLISPFAPHLGEELWHRLKGGDTLAYETWPSYDPAKLVAKTLTIPVQILGKHRDNLVVPPGLSQTEALQLALKQDKVVRHLEGREIVKAIWVPDKILNLVVR</sequence>
<dbReference type="SUPFAM" id="SSF50677">
    <property type="entry name" value="ValRS/IleRS/LeuRS editing domain"/>
    <property type="match status" value="1"/>
</dbReference>
<accession>A0A1F6GEW6</accession>
<dbReference type="Gene3D" id="3.40.50.620">
    <property type="entry name" value="HUPs"/>
    <property type="match status" value="2"/>
</dbReference>
<dbReference type="Pfam" id="PF00133">
    <property type="entry name" value="tRNA-synt_1"/>
    <property type="match status" value="1"/>
</dbReference>
<dbReference type="CDD" id="cd00812">
    <property type="entry name" value="LeuRS_core"/>
    <property type="match status" value="1"/>
</dbReference>
<feature type="domain" description="Methionyl/Valyl/Leucyl/Isoleucyl-tRNA synthetase anticodon-binding" evidence="12">
    <location>
        <begin position="656"/>
        <end position="766"/>
    </location>
</feature>
<proteinExistence type="inferred from homology"/>
<protein>
    <recommendedName>
        <fullName evidence="9">Leucine--tRNA ligase</fullName>
        <ecNumber evidence="9">6.1.1.4</ecNumber>
    </recommendedName>
    <alternativeName>
        <fullName evidence="9">Leucyl-tRNA synthetase</fullName>
        <shortName evidence="9">LeuRS</shortName>
    </alternativeName>
</protein>
<keyword evidence="5 9" id="KW-0067">ATP-binding</keyword>
<dbReference type="FunFam" id="1.10.730.10:FF:000011">
    <property type="entry name" value="Leucine--tRNA ligase chloroplastic/mitochondrial"/>
    <property type="match status" value="1"/>
</dbReference>
<keyword evidence="2 9" id="KW-0963">Cytoplasm</keyword>
<dbReference type="GO" id="GO:0005829">
    <property type="term" value="C:cytosol"/>
    <property type="evidence" value="ECO:0007669"/>
    <property type="project" value="TreeGrafter"/>
</dbReference>
<evidence type="ECO:0000259" key="11">
    <source>
        <dbReference type="Pfam" id="PF00133"/>
    </source>
</evidence>
<evidence type="ECO:0000313" key="15">
    <source>
        <dbReference type="EMBL" id="OGG96655.1"/>
    </source>
</evidence>
<evidence type="ECO:0000256" key="1">
    <source>
        <dbReference type="ARBA" id="ARBA00005594"/>
    </source>
</evidence>
<dbReference type="PANTHER" id="PTHR43740">
    <property type="entry name" value="LEUCYL-TRNA SYNTHETASE"/>
    <property type="match status" value="1"/>
</dbReference>
<dbReference type="InterPro" id="IPR025709">
    <property type="entry name" value="Leu_tRNA-synth_edit"/>
</dbReference>
<dbReference type="InterPro" id="IPR002302">
    <property type="entry name" value="Leu-tRNA-ligase"/>
</dbReference>
<evidence type="ECO:0000256" key="10">
    <source>
        <dbReference type="RuleBase" id="RU363035"/>
    </source>
</evidence>
<dbReference type="GO" id="GO:0005524">
    <property type="term" value="F:ATP binding"/>
    <property type="evidence" value="ECO:0007669"/>
    <property type="project" value="UniProtKB-UniRule"/>
</dbReference>
<keyword evidence="4 9" id="KW-0547">Nucleotide-binding</keyword>
<comment type="catalytic activity">
    <reaction evidence="8 9">
        <text>tRNA(Leu) + L-leucine + ATP = L-leucyl-tRNA(Leu) + AMP + diphosphate</text>
        <dbReference type="Rhea" id="RHEA:11688"/>
        <dbReference type="Rhea" id="RHEA-COMP:9613"/>
        <dbReference type="Rhea" id="RHEA-COMP:9622"/>
        <dbReference type="ChEBI" id="CHEBI:30616"/>
        <dbReference type="ChEBI" id="CHEBI:33019"/>
        <dbReference type="ChEBI" id="CHEBI:57427"/>
        <dbReference type="ChEBI" id="CHEBI:78442"/>
        <dbReference type="ChEBI" id="CHEBI:78494"/>
        <dbReference type="ChEBI" id="CHEBI:456215"/>
        <dbReference type="EC" id="6.1.1.4"/>
    </reaction>
</comment>
<dbReference type="InterPro" id="IPR002300">
    <property type="entry name" value="aa-tRNA-synth_Ia"/>
</dbReference>
<dbReference type="Proteomes" id="UP000178449">
    <property type="component" value="Unassembled WGS sequence"/>
</dbReference>
<gene>
    <name evidence="9" type="primary">leuS</name>
    <name evidence="15" type="ORF">A2527_03605</name>
</gene>
<evidence type="ECO:0000256" key="7">
    <source>
        <dbReference type="ARBA" id="ARBA00023146"/>
    </source>
</evidence>
<dbReference type="PRINTS" id="PR00985">
    <property type="entry name" value="TRNASYNTHLEU"/>
</dbReference>
<evidence type="ECO:0000259" key="12">
    <source>
        <dbReference type="Pfam" id="PF08264"/>
    </source>
</evidence>
<dbReference type="NCBIfam" id="TIGR00396">
    <property type="entry name" value="leuS_bact"/>
    <property type="match status" value="1"/>
</dbReference>
<dbReference type="EC" id="6.1.1.4" evidence="9"/>
<dbReference type="HAMAP" id="MF_00049_B">
    <property type="entry name" value="Leu_tRNA_synth_B"/>
    <property type="match status" value="1"/>
</dbReference>
<feature type="domain" description="Aminoacyl-tRNA synthetase class Ia" evidence="11">
    <location>
        <begin position="412"/>
        <end position="603"/>
    </location>
</feature>
<dbReference type="Gene3D" id="3.10.20.590">
    <property type="match status" value="1"/>
</dbReference>
<comment type="similarity">
    <text evidence="1 9 10">Belongs to the class-I aminoacyl-tRNA synthetase family.</text>
</comment>
<organism evidence="15 16">
    <name type="scientific">Candidatus Lambdaproteobacteria bacterium RIFOXYD2_FULL_50_16</name>
    <dbReference type="NCBI Taxonomy" id="1817772"/>
    <lineage>
        <taxon>Bacteria</taxon>
        <taxon>Pseudomonadati</taxon>
        <taxon>Pseudomonadota</taxon>
        <taxon>Candidatus Lambdaproteobacteria</taxon>
    </lineage>
</organism>
<dbReference type="SUPFAM" id="SSF52374">
    <property type="entry name" value="Nucleotidylyl transferase"/>
    <property type="match status" value="1"/>
</dbReference>
<feature type="short sequence motif" description="'KMSKS' region" evidence="9">
    <location>
        <begin position="576"/>
        <end position="580"/>
    </location>
</feature>
<dbReference type="InterPro" id="IPR009008">
    <property type="entry name" value="Val/Leu/Ile-tRNA-synth_edit"/>
</dbReference>
<evidence type="ECO:0000256" key="2">
    <source>
        <dbReference type="ARBA" id="ARBA00022490"/>
    </source>
</evidence>
<dbReference type="GO" id="GO:0004823">
    <property type="term" value="F:leucine-tRNA ligase activity"/>
    <property type="evidence" value="ECO:0007669"/>
    <property type="project" value="UniProtKB-UniRule"/>
</dbReference>
<evidence type="ECO:0000259" key="14">
    <source>
        <dbReference type="Pfam" id="PF13603"/>
    </source>
</evidence>
<keyword evidence="6 9" id="KW-0648">Protein biosynthesis</keyword>
<dbReference type="Pfam" id="PF08264">
    <property type="entry name" value="Anticodon_1"/>
    <property type="match status" value="1"/>
</dbReference>